<dbReference type="AlphaFoldDB" id="A0A0G0Q120"/>
<name>A0A0G0Q120_9BACT</name>
<sequence>MKRAKLKVTQKANGSERKKQMSKYWGKESQKAAENFTYNLPRVDNDLIKAIAEVKKAALFASWKNGEIDKDVHRALDQASGEVIAGKLDREFAQPFLQGGAGTSINMNVNEVIANRGQELLKGKKRIHPNDHVNRHQSTNDVNPSALKIVCIRLSDNLIASLDDLIEELRKKAKEFEGIKKVGRTHVQDALPTTLGQEFKSYADILTADKKRIIEATSYMYELNLGGTAIGNSISAPKNYIKEVYPALAKITGLKLTPAANLMCGTSSGADFAHLSSVVTVLFSDLSKIAGDLRFMASGPMGGIGEISLTPLQAGSSIMPGKVNPVMPETINQVYFYILGNNLTIFEASTNAHLELGIMFPVLAGSIISTLKVASQSIKLFKDRCISTVRANKERCSEHLERSTAYATLLVPKLGYDKVSEMVKKAVSEKRTIREVMLENKLLTEKEFDELTNI</sequence>
<dbReference type="PANTHER" id="PTHR42696:SF2">
    <property type="entry name" value="ASPARTATE AMMONIA-LYASE"/>
    <property type="match status" value="1"/>
</dbReference>
<protein>
    <submittedName>
        <fullName evidence="4">Fumarate hydratase class II</fullName>
    </submittedName>
</protein>
<dbReference type="PATRIC" id="fig|1618450.3.peg.230"/>
<reference evidence="4 5" key="1">
    <citation type="journal article" date="2015" name="Nature">
        <title>rRNA introns, odd ribosomes, and small enigmatic genomes across a large radiation of phyla.</title>
        <authorList>
            <person name="Brown C.T."/>
            <person name="Hug L.A."/>
            <person name="Thomas B.C."/>
            <person name="Sharon I."/>
            <person name="Castelle C.J."/>
            <person name="Singh A."/>
            <person name="Wilkins M.J."/>
            <person name="Williams K.H."/>
            <person name="Banfield J.F."/>
        </authorList>
    </citation>
    <scope>NUCLEOTIDE SEQUENCE [LARGE SCALE GENOMIC DNA]</scope>
</reference>
<evidence type="ECO:0000256" key="1">
    <source>
        <dbReference type="ARBA" id="ARBA00023239"/>
    </source>
</evidence>
<accession>A0A0G0Q120</accession>
<gene>
    <name evidence="4" type="ORF">UT63_C0007G0009</name>
</gene>
<dbReference type="GO" id="GO:0005829">
    <property type="term" value="C:cytosol"/>
    <property type="evidence" value="ECO:0007669"/>
    <property type="project" value="TreeGrafter"/>
</dbReference>
<evidence type="ECO:0000259" key="3">
    <source>
        <dbReference type="Pfam" id="PF10415"/>
    </source>
</evidence>
<evidence type="ECO:0000313" key="5">
    <source>
        <dbReference type="Proteomes" id="UP000034539"/>
    </source>
</evidence>
<dbReference type="Pfam" id="PF10415">
    <property type="entry name" value="FumaraseC_C"/>
    <property type="match status" value="1"/>
</dbReference>
<dbReference type="SUPFAM" id="SSF48557">
    <property type="entry name" value="L-aspartase-like"/>
    <property type="match status" value="1"/>
</dbReference>
<dbReference type="InterPro" id="IPR020557">
    <property type="entry name" value="Fumarate_lyase_CS"/>
</dbReference>
<dbReference type="InterPro" id="IPR000362">
    <property type="entry name" value="Fumarate_lyase_fam"/>
</dbReference>
<feature type="domain" description="Fumarase C C-terminal" evidence="3">
    <location>
        <begin position="407"/>
        <end position="453"/>
    </location>
</feature>
<keyword evidence="1" id="KW-0456">Lyase</keyword>
<dbReference type="Gene3D" id="1.10.40.30">
    <property type="entry name" value="Fumarase/aspartase (C-terminal domain)"/>
    <property type="match status" value="1"/>
</dbReference>
<dbReference type="EMBL" id="LBXN01000007">
    <property type="protein sequence ID" value="KKR34054.1"/>
    <property type="molecule type" value="Genomic_DNA"/>
</dbReference>
<dbReference type="Gene3D" id="1.10.275.10">
    <property type="entry name" value="Fumarase/aspartase (N-terminal domain)"/>
    <property type="match status" value="1"/>
</dbReference>
<dbReference type="InterPro" id="IPR018951">
    <property type="entry name" value="Fumarase_C_C"/>
</dbReference>
<dbReference type="InterPro" id="IPR022761">
    <property type="entry name" value="Fumarate_lyase_N"/>
</dbReference>
<comment type="caution">
    <text evidence="4">The sequence shown here is derived from an EMBL/GenBank/DDBJ whole genome shotgun (WGS) entry which is preliminary data.</text>
</comment>
<dbReference type="Gene3D" id="1.20.200.10">
    <property type="entry name" value="Fumarase/aspartase (Central domain)"/>
    <property type="match status" value="1"/>
</dbReference>
<evidence type="ECO:0000259" key="2">
    <source>
        <dbReference type="Pfam" id="PF00206"/>
    </source>
</evidence>
<dbReference type="GO" id="GO:0008797">
    <property type="term" value="F:aspartate ammonia-lyase activity"/>
    <property type="evidence" value="ECO:0007669"/>
    <property type="project" value="TreeGrafter"/>
</dbReference>
<evidence type="ECO:0000313" key="4">
    <source>
        <dbReference type="EMBL" id="KKR34054.1"/>
    </source>
</evidence>
<dbReference type="GO" id="GO:0006099">
    <property type="term" value="P:tricarboxylic acid cycle"/>
    <property type="evidence" value="ECO:0007669"/>
    <property type="project" value="InterPro"/>
</dbReference>
<dbReference type="PRINTS" id="PR00149">
    <property type="entry name" value="FUMRATELYASE"/>
</dbReference>
<dbReference type="Pfam" id="PF00206">
    <property type="entry name" value="Lyase_1"/>
    <property type="match status" value="1"/>
</dbReference>
<dbReference type="Proteomes" id="UP000034539">
    <property type="component" value="Unassembled WGS sequence"/>
</dbReference>
<dbReference type="PROSITE" id="PS00163">
    <property type="entry name" value="FUMARATE_LYASES"/>
    <property type="match status" value="1"/>
</dbReference>
<organism evidence="4 5">
    <name type="scientific">Candidatus Gottesmanbacteria bacterium GW2011_GWC2_39_8</name>
    <dbReference type="NCBI Taxonomy" id="1618450"/>
    <lineage>
        <taxon>Bacteria</taxon>
        <taxon>Candidatus Gottesmaniibacteriota</taxon>
    </lineage>
</organism>
<proteinExistence type="predicted"/>
<dbReference type="GO" id="GO:0006531">
    <property type="term" value="P:aspartate metabolic process"/>
    <property type="evidence" value="ECO:0007669"/>
    <property type="project" value="TreeGrafter"/>
</dbReference>
<dbReference type="PANTHER" id="PTHR42696">
    <property type="entry name" value="ASPARTATE AMMONIA-LYASE"/>
    <property type="match status" value="1"/>
</dbReference>
<dbReference type="InterPro" id="IPR024083">
    <property type="entry name" value="Fumarase/histidase_N"/>
</dbReference>
<dbReference type="InterPro" id="IPR051546">
    <property type="entry name" value="Aspartate_Ammonia-Lyase"/>
</dbReference>
<feature type="domain" description="Fumarate lyase N-terminal" evidence="2">
    <location>
        <begin position="18"/>
        <end position="340"/>
    </location>
</feature>
<dbReference type="InterPro" id="IPR008948">
    <property type="entry name" value="L-Aspartase-like"/>
</dbReference>